<comment type="similarity">
    <text evidence="2 6">Belongs to the class-I pyridoxal-phosphate-dependent aminotransferase family.</text>
</comment>
<dbReference type="Proteomes" id="UP000193928">
    <property type="component" value="Unassembled WGS sequence"/>
</dbReference>
<evidence type="ECO:0000259" key="7">
    <source>
        <dbReference type="Pfam" id="PF00155"/>
    </source>
</evidence>
<evidence type="ECO:0000256" key="5">
    <source>
        <dbReference type="ARBA" id="ARBA00022898"/>
    </source>
</evidence>
<evidence type="ECO:0000256" key="6">
    <source>
        <dbReference type="RuleBase" id="RU000481"/>
    </source>
</evidence>
<dbReference type="EMBL" id="LQOY01000053">
    <property type="protein sequence ID" value="ORV91831.1"/>
    <property type="molecule type" value="Genomic_DNA"/>
</dbReference>
<dbReference type="Proteomes" id="UP000093757">
    <property type="component" value="Unassembled WGS sequence"/>
</dbReference>
<feature type="domain" description="Aminotransferase class I/classII large" evidence="7">
    <location>
        <begin position="16"/>
        <end position="366"/>
    </location>
</feature>
<dbReference type="GO" id="GO:0030170">
    <property type="term" value="F:pyridoxal phosphate binding"/>
    <property type="evidence" value="ECO:0007669"/>
    <property type="project" value="InterPro"/>
</dbReference>
<reference evidence="8 10" key="2">
    <citation type="submission" date="2016-06" db="EMBL/GenBank/DDBJ databases">
        <authorList>
            <person name="Kjaerup R.B."/>
            <person name="Dalgaard T.S."/>
            <person name="Juul-Madsen H.R."/>
        </authorList>
    </citation>
    <scope>NUCLEOTIDE SEQUENCE [LARGE SCALE GENOMIC DNA]</scope>
    <source>
        <strain evidence="8 10">1245752.6</strain>
    </source>
</reference>
<dbReference type="PANTHER" id="PTHR46383">
    <property type="entry name" value="ASPARTATE AMINOTRANSFERASE"/>
    <property type="match status" value="1"/>
</dbReference>
<dbReference type="SUPFAM" id="SSF53383">
    <property type="entry name" value="PLP-dependent transferases"/>
    <property type="match status" value="1"/>
</dbReference>
<dbReference type="InterPro" id="IPR015424">
    <property type="entry name" value="PyrdxlP-dep_Trfase"/>
</dbReference>
<reference evidence="9 11" key="1">
    <citation type="submission" date="2016-01" db="EMBL/GenBank/DDBJ databases">
        <title>The new phylogeny of the genus Mycobacterium.</title>
        <authorList>
            <person name="Tarcisio F."/>
            <person name="Conor M."/>
            <person name="Antonella G."/>
            <person name="Elisabetta G."/>
            <person name="Giulia F.S."/>
            <person name="Sara T."/>
            <person name="Anna F."/>
            <person name="Clotilde B."/>
            <person name="Roberto B."/>
            <person name="Veronica D.S."/>
            <person name="Fabio R."/>
            <person name="Monica P."/>
            <person name="Olivier J."/>
            <person name="Enrico T."/>
            <person name="Nicola S."/>
        </authorList>
    </citation>
    <scope>NUCLEOTIDE SEQUENCE [LARGE SCALE GENOMIC DNA]</scope>
    <source>
        <strain evidence="9 11">DSM 44160</strain>
    </source>
</reference>
<keyword evidence="5" id="KW-0663">Pyridoxal phosphate</keyword>
<protein>
    <recommendedName>
        <fullName evidence="6">Aminotransferase</fullName>
        <ecNumber evidence="6">2.6.1.-</ecNumber>
    </recommendedName>
</protein>
<dbReference type="CDD" id="cd00609">
    <property type="entry name" value="AAT_like"/>
    <property type="match status" value="1"/>
</dbReference>
<keyword evidence="3 6" id="KW-0032">Aminotransferase</keyword>
<dbReference type="GO" id="GO:0008483">
    <property type="term" value="F:transaminase activity"/>
    <property type="evidence" value="ECO:0007669"/>
    <property type="project" value="UniProtKB-KW"/>
</dbReference>
<proteinExistence type="inferred from homology"/>
<dbReference type="GO" id="GO:0006520">
    <property type="term" value="P:amino acid metabolic process"/>
    <property type="evidence" value="ECO:0007669"/>
    <property type="project" value="InterPro"/>
</dbReference>
<dbReference type="EMBL" id="MAEM01000260">
    <property type="protein sequence ID" value="OBS01654.1"/>
    <property type="molecule type" value="Genomic_DNA"/>
</dbReference>
<dbReference type="InterPro" id="IPR015421">
    <property type="entry name" value="PyrdxlP-dep_Trfase_major"/>
</dbReference>
<dbReference type="Gene3D" id="3.40.640.10">
    <property type="entry name" value="Type I PLP-dependent aspartate aminotransferase-like (Major domain)"/>
    <property type="match status" value="1"/>
</dbReference>
<evidence type="ECO:0000256" key="3">
    <source>
        <dbReference type="ARBA" id="ARBA00022576"/>
    </source>
</evidence>
<evidence type="ECO:0000313" key="9">
    <source>
        <dbReference type="EMBL" id="ORV91831.1"/>
    </source>
</evidence>
<keyword evidence="11" id="KW-1185">Reference proteome</keyword>
<dbReference type="AlphaFoldDB" id="A0A1A6BHG0"/>
<comment type="cofactor">
    <cofactor evidence="1 6">
        <name>pyridoxal 5'-phosphate</name>
        <dbReference type="ChEBI" id="CHEBI:597326"/>
    </cofactor>
</comment>
<evidence type="ECO:0000256" key="4">
    <source>
        <dbReference type="ARBA" id="ARBA00022679"/>
    </source>
</evidence>
<accession>A0A1A6BHG0</accession>
<keyword evidence="4 6" id="KW-0808">Transferase</keyword>
<organism evidence="8 10">
    <name type="scientific">Mycobacterium gordonae</name>
    <dbReference type="NCBI Taxonomy" id="1778"/>
    <lineage>
        <taxon>Bacteria</taxon>
        <taxon>Bacillati</taxon>
        <taxon>Actinomycetota</taxon>
        <taxon>Actinomycetes</taxon>
        <taxon>Mycobacteriales</taxon>
        <taxon>Mycobacteriaceae</taxon>
        <taxon>Mycobacterium</taxon>
    </lineage>
</organism>
<dbReference type="Pfam" id="PF00155">
    <property type="entry name" value="Aminotran_1_2"/>
    <property type="match status" value="1"/>
</dbReference>
<evidence type="ECO:0000256" key="2">
    <source>
        <dbReference type="ARBA" id="ARBA00007441"/>
    </source>
</evidence>
<dbReference type="PROSITE" id="PS00105">
    <property type="entry name" value="AA_TRANSFER_CLASS_1"/>
    <property type="match status" value="1"/>
</dbReference>
<name>A0A1A6BHG0_MYCGO</name>
<dbReference type="InterPro" id="IPR004839">
    <property type="entry name" value="Aminotransferase_I/II_large"/>
</dbReference>
<dbReference type="InterPro" id="IPR004838">
    <property type="entry name" value="NHTrfase_class1_PyrdxlP-BS"/>
</dbReference>
<dbReference type="EC" id="2.6.1.-" evidence="6"/>
<sequence length="374" mass="40225">MALNDTVAELRRSGADVISFGAGAPTVPPPRATFGALADFDVAKSSGYGSSRGERFLLDALCRWYETELGAVTTPDQHLVTNGAKQAVMIALLALCDGGDEIAIPDPYWPSYVDMARLAGVSARLLPYAADTPDIGAWIDQVSDRTKLVMYSSPANPTGAVLSLDDIRRLAAWARETDRWIVADEIYGFQYYRQARPAPSVLQLPADEAEHVLHISSASKTFALMGHRVGWITAHPNVITRCAAVASNMAGNVNTAAQSLVARALSTPQTELSGRCAQLGEQRDVLCSALESVPWLRWRKPDGGLFVWCELVGDLVGSFDGDAIAAGLLADQHVAVVPGSAFGHRDAVRLSFTEPPGQIRSGVERIKAWGERRL</sequence>
<evidence type="ECO:0000313" key="8">
    <source>
        <dbReference type="EMBL" id="OBS01654.1"/>
    </source>
</evidence>
<comment type="caution">
    <text evidence="8">The sequence shown here is derived from an EMBL/GenBank/DDBJ whole genome shotgun (WGS) entry which is preliminary data.</text>
</comment>
<evidence type="ECO:0000256" key="1">
    <source>
        <dbReference type="ARBA" id="ARBA00001933"/>
    </source>
</evidence>
<dbReference type="InterPro" id="IPR050596">
    <property type="entry name" value="AspAT/PAT-like"/>
</dbReference>
<gene>
    <name evidence="8" type="ORF">A9W98_19205</name>
    <name evidence="9" type="ORF">AWC08_20195</name>
</gene>
<dbReference type="PANTHER" id="PTHR46383:SF1">
    <property type="entry name" value="ASPARTATE AMINOTRANSFERASE"/>
    <property type="match status" value="1"/>
</dbReference>
<evidence type="ECO:0000313" key="10">
    <source>
        <dbReference type="Proteomes" id="UP000093757"/>
    </source>
</evidence>
<evidence type="ECO:0000313" key="11">
    <source>
        <dbReference type="Proteomes" id="UP000193928"/>
    </source>
</evidence>